<keyword evidence="1" id="KW-0472">Membrane</keyword>
<proteinExistence type="predicted"/>
<keyword evidence="1" id="KW-0812">Transmembrane</keyword>
<accession>A0A8A4THD6</accession>
<keyword evidence="3" id="KW-1185">Reference proteome</keyword>
<sequence length="174" mass="20233">MDKKAIEAYLDDPTRPPQHADDRELVNLLEEISELDVPDPGPDYWNQFNHRLQNRLAEEQTRRQTAWWHKWLRAPIWMSGAVALILLVAFLTLRPQQAYDSPSLASMNQVDLQFLVQLYDDATLGDLTSQDAFTDEWDLELIDEFGTESEAIDLYFEPDSFDGEELKSMWDQKG</sequence>
<evidence type="ECO:0000313" key="2">
    <source>
        <dbReference type="EMBL" id="QTD48221.1"/>
    </source>
</evidence>
<dbReference type="Proteomes" id="UP000663929">
    <property type="component" value="Chromosome"/>
</dbReference>
<evidence type="ECO:0000313" key="3">
    <source>
        <dbReference type="Proteomes" id="UP000663929"/>
    </source>
</evidence>
<evidence type="ECO:0000256" key="1">
    <source>
        <dbReference type="SAM" id="Phobius"/>
    </source>
</evidence>
<dbReference type="EMBL" id="CP071793">
    <property type="protein sequence ID" value="QTD48221.1"/>
    <property type="molecule type" value="Genomic_DNA"/>
</dbReference>
<organism evidence="2 3">
    <name type="scientific">Sulfidibacter corallicola</name>
    <dbReference type="NCBI Taxonomy" id="2818388"/>
    <lineage>
        <taxon>Bacteria</taxon>
        <taxon>Pseudomonadati</taxon>
        <taxon>Acidobacteriota</taxon>
        <taxon>Holophagae</taxon>
        <taxon>Acanthopleuribacterales</taxon>
        <taxon>Acanthopleuribacteraceae</taxon>
        <taxon>Sulfidibacter</taxon>
    </lineage>
</organism>
<dbReference type="AlphaFoldDB" id="A0A8A4THD6"/>
<gene>
    <name evidence="2" type="ORF">J3U87_21765</name>
</gene>
<name>A0A8A4THD6_SULCO</name>
<protein>
    <submittedName>
        <fullName evidence="2">Uncharacterized protein</fullName>
    </submittedName>
</protein>
<dbReference type="RefSeq" id="WP_237377879.1">
    <property type="nucleotide sequence ID" value="NZ_CP071793.1"/>
</dbReference>
<keyword evidence="1" id="KW-1133">Transmembrane helix</keyword>
<dbReference type="KEGG" id="scor:J3U87_21765"/>
<reference evidence="2" key="1">
    <citation type="submission" date="2021-03" db="EMBL/GenBank/DDBJ databases">
        <title>Acanthopleuribacteraceae sp. M133.</title>
        <authorList>
            <person name="Wang G."/>
        </authorList>
    </citation>
    <scope>NUCLEOTIDE SEQUENCE</scope>
    <source>
        <strain evidence="2">M133</strain>
    </source>
</reference>
<feature type="transmembrane region" description="Helical" evidence="1">
    <location>
        <begin position="74"/>
        <end position="93"/>
    </location>
</feature>